<dbReference type="InterPro" id="IPR004467">
    <property type="entry name" value="Or_phspho_trans_dom"/>
</dbReference>
<comment type="catalytic activity">
    <reaction evidence="6">
        <text>orotidine 5'-phosphate + diphosphate = orotate + 5-phospho-alpha-D-ribose 1-diphosphate</text>
        <dbReference type="Rhea" id="RHEA:10380"/>
        <dbReference type="ChEBI" id="CHEBI:30839"/>
        <dbReference type="ChEBI" id="CHEBI:33019"/>
        <dbReference type="ChEBI" id="CHEBI:57538"/>
        <dbReference type="ChEBI" id="CHEBI:58017"/>
        <dbReference type="EC" id="2.4.2.10"/>
    </reaction>
</comment>
<protein>
    <recommendedName>
        <fullName evidence="2 6">Orotate phosphoribosyltransferase</fullName>
        <shortName evidence="6">OPRT</shortName>
        <shortName evidence="6">OPRTase</shortName>
        <ecNumber evidence="2 6">2.4.2.10</ecNumber>
    </recommendedName>
</protein>
<evidence type="ECO:0000256" key="3">
    <source>
        <dbReference type="ARBA" id="ARBA00022676"/>
    </source>
</evidence>
<feature type="binding site" evidence="6">
    <location>
        <position position="99"/>
    </location>
    <ligand>
        <name>5-phospho-alpha-D-ribose 1-diphosphate</name>
        <dbReference type="ChEBI" id="CHEBI:58017"/>
        <note>ligand shared between dimeric partners</note>
    </ligand>
</feature>
<dbReference type="Gene3D" id="3.40.50.2020">
    <property type="match status" value="1"/>
</dbReference>
<sequence length="209" mass="22970">MSKQVAEALLEIKAVSIVGEDQLFTWVSGIKSPVYCDNRMTISFPKVRDLIANGFADMIRAKYKDVEVIAGTATAGIPHAAWVAQILNLPMVYVRSNPKGHGKGKQIEGYLKPGSKVVLIEDLLSTGGSSMKACEALIEEGAEVLSVLAIFSYNFAQVDEIFNEKGVAFETLTDYKTLLPIAVEKNYVDESSKETLLKWSDNPKMFTEL</sequence>
<reference evidence="8 9" key="1">
    <citation type="submission" date="2020-11" db="EMBL/GenBank/DDBJ databases">
        <title>Fusibacter basophilias sp. nov.</title>
        <authorList>
            <person name="Qiu D."/>
        </authorList>
    </citation>
    <scope>NUCLEOTIDE SEQUENCE [LARGE SCALE GENOMIC DNA]</scope>
    <source>
        <strain evidence="8 9">Q10-2</strain>
    </source>
</reference>
<evidence type="ECO:0000313" key="8">
    <source>
        <dbReference type="EMBL" id="MBF4695648.1"/>
    </source>
</evidence>
<evidence type="ECO:0000256" key="6">
    <source>
        <dbReference type="HAMAP-Rule" id="MF_01208"/>
    </source>
</evidence>
<dbReference type="EMBL" id="JADKNH010000018">
    <property type="protein sequence ID" value="MBF4695648.1"/>
    <property type="molecule type" value="Genomic_DNA"/>
</dbReference>
<organism evidence="8 9">
    <name type="scientific">Fusibacter ferrireducens</name>
    <dbReference type="NCBI Taxonomy" id="2785058"/>
    <lineage>
        <taxon>Bacteria</taxon>
        <taxon>Bacillati</taxon>
        <taxon>Bacillota</taxon>
        <taxon>Clostridia</taxon>
        <taxon>Eubacteriales</taxon>
        <taxon>Eubacteriales Family XII. Incertae Sedis</taxon>
        <taxon>Fusibacter</taxon>
    </lineage>
</organism>
<dbReference type="Pfam" id="PF00156">
    <property type="entry name" value="Pribosyltran"/>
    <property type="match status" value="1"/>
</dbReference>
<accession>A0ABR9ZYW1</accession>
<evidence type="ECO:0000256" key="4">
    <source>
        <dbReference type="ARBA" id="ARBA00022679"/>
    </source>
</evidence>
<comment type="pathway">
    <text evidence="1 6">Pyrimidine metabolism; UMP biosynthesis via de novo pathway; UMP from orotate: step 1/2.</text>
</comment>
<name>A0ABR9ZYW1_9FIRM</name>
<dbReference type="Proteomes" id="UP000614200">
    <property type="component" value="Unassembled WGS sequence"/>
</dbReference>
<keyword evidence="6" id="KW-0460">Magnesium</keyword>
<dbReference type="EC" id="2.4.2.10" evidence="2 6"/>
<feature type="binding site" evidence="6">
    <location>
        <position position="101"/>
    </location>
    <ligand>
        <name>5-phospho-alpha-D-ribose 1-diphosphate</name>
        <dbReference type="ChEBI" id="CHEBI:58017"/>
        <note>ligand shared between dimeric partners</note>
    </ligand>
</feature>
<dbReference type="PANTHER" id="PTHR19278">
    <property type="entry name" value="OROTATE PHOSPHORIBOSYLTRANSFERASE"/>
    <property type="match status" value="1"/>
</dbReference>
<evidence type="ECO:0000256" key="1">
    <source>
        <dbReference type="ARBA" id="ARBA00004889"/>
    </source>
</evidence>
<dbReference type="SUPFAM" id="SSF53271">
    <property type="entry name" value="PRTase-like"/>
    <property type="match status" value="1"/>
</dbReference>
<keyword evidence="9" id="KW-1185">Reference proteome</keyword>
<feature type="domain" description="Phosphoribosyltransferase" evidence="7">
    <location>
        <begin position="46"/>
        <end position="150"/>
    </location>
</feature>
<feature type="binding site" evidence="6">
    <location>
        <position position="95"/>
    </location>
    <ligand>
        <name>5-phospho-alpha-D-ribose 1-diphosphate</name>
        <dbReference type="ChEBI" id="CHEBI:58017"/>
        <note>ligand shared between dimeric partners</note>
    </ligand>
</feature>
<comment type="caution">
    <text evidence="8">The sequence shown here is derived from an EMBL/GenBank/DDBJ whole genome shotgun (WGS) entry which is preliminary data.</text>
</comment>
<evidence type="ECO:0000313" key="9">
    <source>
        <dbReference type="Proteomes" id="UP000614200"/>
    </source>
</evidence>
<evidence type="ECO:0000256" key="5">
    <source>
        <dbReference type="ARBA" id="ARBA00022975"/>
    </source>
</evidence>
<proteinExistence type="inferred from homology"/>
<evidence type="ECO:0000256" key="2">
    <source>
        <dbReference type="ARBA" id="ARBA00011971"/>
    </source>
</evidence>
<feature type="binding site" description="in other chain" evidence="6">
    <location>
        <begin position="121"/>
        <end position="129"/>
    </location>
    <ligand>
        <name>5-phospho-alpha-D-ribose 1-diphosphate</name>
        <dbReference type="ChEBI" id="CHEBI:58017"/>
        <note>ligand shared between dimeric partners</note>
    </ligand>
</feature>
<comment type="function">
    <text evidence="6">Catalyzes the transfer of a ribosyl phosphate group from 5-phosphoribose 1-diphosphate to orotate, leading to the formation of orotidine monophosphate (OMP).</text>
</comment>
<comment type="caution">
    <text evidence="6">Lacks conserved residue(s) required for the propagation of feature annotation.</text>
</comment>
<dbReference type="InterPro" id="IPR000836">
    <property type="entry name" value="PRTase_dom"/>
</dbReference>
<keyword evidence="4 6" id="KW-0808">Transferase</keyword>
<dbReference type="GO" id="GO:0004588">
    <property type="term" value="F:orotate phosphoribosyltransferase activity"/>
    <property type="evidence" value="ECO:0007669"/>
    <property type="project" value="UniProtKB-EC"/>
</dbReference>
<dbReference type="InterPro" id="IPR029057">
    <property type="entry name" value="PRTase-like"/>
</dbReference>
<keyword evidence="5 6" id="KW-0665">Pyrimidine biosynthesis</keyword>
<dbReference type="NCBIfam" id="TIGR00336">
    <property type="entry name" value="pyrE"/>
    <property type="match status" value="1"/>
</dbReference>
<dbReference type="CDD" id="cd06223">
    <property type="entry name" value="PRTases_typeI"/>
    <property type="match status" value="1"/>
</dbReference>
<comment type="cofactor">
    <cofactor evidence="6">
        <name>Mg(2+)</name>
        <dbReference type="ChEBI" id="CHEBI:18420"/>
    </cofactor>
</comment>
<keyword evidence="3 6" id="KW-0328">Glycosyltransferase</keyword>
<comment type="similarity">
    <text evidence="6">Belongs to the purine/pyrimidine phosphoribosyltransferase family. PyrE subfamily.</text>
</comment>
<gene>
    <name evidence="6" type="primary">pyrE</name>
    <name evidence="8" type="ORF">ISU02_21345</name>
</gene>
<dbReference type="InterPro" id="IPR023031">
    <property type="entry name" value="OPRT"/>
</dbReference>
<dbReference type="PANTHER" id="PTHR19278:SF9">
    <property type="entry name" value="URIDINE 5'-MONOPHOSPHATE SYNTHASE"/>
    <property type="match status" value="1"/>
</dbReference>
<evidence type="ECO:0000259" key="7">
    <source>
        <dbReference type="Pfam" id="PF00156"/>
    </source>
</evidence>
<dbReference type="HAMAP" id="MF_01208">
    <property type="entry name" value="PyrE"/>
    <property type="match status" value="1"/>
</dbReference>
<feature type="binding site" evidence="6">
    <location>
        <position position="125"/>
    </location>
    <ligand>
        <name>orotate</name>
        <dbReference type="ChEBI" id="CHEBI:30839"/>
    </ligand>
</feature>
<comment type="subunit">
    <text evidence="6">Homodimer.</text>
</comment>